<protein>
    <recommendedName>
        <fullName evidence="3">GTP 3',8-cyclase</fullName>
        <ecNumber evidence="3">4.1.99.22</ecNumber>
    </recommendedName>
</protein>
<comment type="pathway">
    <text evidence="2">Cofactor biosynthesis; molybdopterin biosynthesis.</text>
</comment>
<reference evidence="16 17" key="1">
    <citation type="submission" date="2023-11" db="EMBL/GenBank/DDBJ databases">
        <title>An acidophilic fungus is an integral part of prey digestion in a carnivorous sundew plant.</title>
        <authorList>
            <person name="Tsai I.J."/>
        </authorList>
    </citation>
    <scope>NUCLEOTIDE SEQUENCE [LARGE SCALE GENOMIC DNA]</scope>
    <source>
        <strain evidence="16">169a</strain>
    </source>
</reference>
<keyword evidence="11" id="KW-0342">GTP-binding</keyword>
<dbReference type="SUPFAM" id="SSF102114">
    <property type="entry name" value="Radical SAM enzymes"/>
    <property type="match status" value="1"/>
</dbReference>
<dbReference type="GO" id="GO:0061799">
    <property type="term" value="F:cyclic pyranopterin monophosphate synthase activity"/>
    <property type="evidence" value="ECO:0007669"/>
    <property type="project" value="TreeGrafter"/>
</dbReference>
<evidence type="ECO:0000259" key="15">
    <source>
        <dbReference type="PROSITE" id="PS51918"/>
    </source>
</evidence>
<dbReference type="PROSITE" id="PS51918">
    <property type="entry name" value="RADICAL_SAM"/>
    <property type="match status" value="1"/>
</dbReference>
<evidence type="ECO:0000313" key="16">
    <source>
        <dbReference type="EMBL" id="WPH03449.1"/>
    </source>
</evidence>
<dbReference type="Gene3D" id="3.20.20.70">
    <property type="entry name" value="Aldolase class I"/>
    <property type="match status" value="1"/>
</dbReference>
<evidence type="ECO:0000256" key="1">
    <source>
        <dbReference type="ARBA" id="ARBA00001966"/>
    </source>
</evidence>
<dbReference type="GO" id="GO:0061798">
    <property type="term" value="F:GTP 3',8'-cyclase activity"/>
    <property type="evidence" value="ECO:0007669"/>
    <property type="project" value="UniProtKB-EC"/>
</dbReference>
<evidence type="ECO:0000256" key="5">
    <source>
        <dbReference type="ARBA" id="ARBA00022691"/>
    </source>
</evidence>
<evidence type="ECO:0000256" key="13">
    <source>
        <dbReference type="ARBA" id="ARBA00023239"/>
    </source>
</evidence>
<dbReference type="PANTHER" id="PTHR22960:SF0">
    <property type="entry name" value="MOLYBDENUM COFACTOR BIOSYNTHESIS PROTEIN 1"/>
    <property type="match status" value="1"/>
</dbReference>
<accession>A0AAQ3R9S9</accession>
<dbReference type="SFLD" id="SFLDG01067">
    <property type="entry name" value="SPASM/twitch_domain_containing"/>
    <property type="match status" value="1"/>
</dbReference>
<evidence type="ECO:0000256" key="8">
    <source>
        <dbReference type="ARBA" id="ARBA00023004"/>
    </source>
</evidence>
<dbReference type="PANTHER" id="PTHR22960">
    <property type="entry name" value="MOLYBDOPTERIN COFACTOR SYNTHESIS PROTEIN A"/>
    <property type="match status" value="1"/>
</dbReference>
<evidence type="ECO:0000256" key="6">
    <source>
        <dbReference type="ARBA" id="ARBA00022723"/>
    </source>
</evidence>
<dbReference type="Pfam" id="PF06463">
    <property type="entry name" value="Mob_synth_C"/>
    <property type="match status" value="1"/>
</dbReference>
<evidence type="ECO:0000256" key="10">
    <source>
        <dbReference type="ARBA" id="ARBA00023128"/>
    </source>
</evidence>
<keyword evidence="10" id="KW-0496">Mitochondrion</keyword>
<keyword evidence="12" id="KW-0501">Molybdenum cofactor biosynthesis</keyword>
<dbReference type="NCBIfam" id="TIGR02666">
    <property type="entry name" value="moaA"/>
    <property type="match status" value="1"/>
</dbReference>
<dbReference type="Pfam" id="PF04055">
    <property type="entry name" value="Radical_SAM"/>
    <property type="match status" value="1"/>
</dbReference>
<dbReference type="CDD" id="cd21117">
    <property type="entry name" value="Twitch_MoaA"/>
    <property type="match status" value="1"/>
</dbReference>
<dbReference type="SFLD" id="SFLDG01383">
    <property type="entry name" value="cyclic_pyranopterin_phosphate"/>
    <property type="match status" value="1"/>
</dbReference>
<dbReference type="SFLD" id="SFLDS00029">
    <property type="entry name" value="Radical_SAM"/>
    <property type="match status" value="1"/>
</dbReference>
<dbReference type="CDD" id="cd01335">
    <property type="entry name" value="Radical_SAM"/>
    <property type="match status" value="1"/>
</dbReference>
<keyword evidence="7" id="KW-0547">Nucleotide-binding</keyword>
<evidence type="ECO:0000256" key="14">
    <source>
        <dbReference type="ARBA" id="ARBA00048697"/>
    </source>
</evidence>
<keyword evidence="6" id="KW-0479">Metal-binding</keyword>
<dbReference type="InterPro" id="IPR013785">
    <property type="entry name" value="Aldolase_TIM"/>
</dbReference>
<dbReference type="Proteomes" id="UP001303373">
    <property type="component" value="Chromosome 10"/>
</dbReference>
<evidence type="ECO:0000256" key="12">
    <source>
        <dbReference type="ARBA" id="ARBA00023150"/>
    </source>
</evidence>
<dbReference type="HAMAP" id="MF_01225_B">
    <property type="entry name" value="MoaA_B"/>
    <property type="match status" value="1"/>
</dbReference>
<dbReference type="InterPro" id="IPR058240">
    <property type="entry name" value="rSAM_sf"/>
</dbReference>
<name>A0AAQ3R9S9_9PEZI</name>
<dbReference type="InterPro" id="IPR006638">
    <property type="entry name" value="Elp3/MiaA/NifB-like_rSAM"/>
</dbReference>
<dbReference type="SFLD" id="SFLDG01386">
    <property type="entry name" value="main_SPASM_domain-containing"/>
    <property type="match status" value="1"/>
</dbReference>
<keyword evidence="5" id="KW-0949">S-adenosyl-L-methionine</keyword>
<evidence type="ECO:0000256" key="4">
    <source>
        <dbReference type="ARBA" id="ARBA00022485"/>
    </source>
</evidence>
<feature type="domain" description="Radical SAM core" evidence="15">
    <location>
        <begin position="79"/>
        <end position="307"/>
    </location>
</feature>
<dbReference type="InterPro" id="IPR013483">
    <property type="entry name" value="MoaA"/>
</dbReference>
<proteinExistence type="inferred from homology"/>
<evidence type="ECO:0000256" key="7">
    <source>
        <dbReference type="ARBA" id="ARBA00022741"/>
    </source>
</evidence>
<gene>
    <name evidence="16" type="ORF">R9X50_00632900</name>
</gene>
<keyword evidence="9" id="KW-0411">Iron-sulfur</keyword>
<dbReference type="SMART" id="SM00729">
    <property type="entry name" value="Elp3"/>
    <property type="match status" value="1"/>
</dbReference>
<keyword evidence="8" id="KW-0408">Iron</keyword>
<organism evidence="16 17">
    <name type="scientific">Acrodontium crateriforme</name>
    <dbReference type="NCBI Taxonomy" id="150365"/>
    <lineage>
        <taxon>Eukaryota</taxon>
        <taxon>Fungi</taxon>
        <taxon>Dikarya</taxon>
        <taxon>Ascomycota</taxon>
        <taxon>Pezizomycotina</taxon>
        <taxon>Dothideomycetes</taxon>
        <taxon>Dothideomycetidae</taxon>
        <taxon>Mycosphaerellales</taxon>
        <taxon>Teratosphaeriaceae</taxon>
        <taxon>Acrodontium</taxon>
    </lineage>
</organism>
<evidence type="ECO:0000313" key="17">
    <source>
        <dbReference type="Proteomes" id="UP001303373"/>
    </source>
</evidence>
<dbReference type="PROSITE" id="PS01305">
    <property type="entry name" value="MOAA_NIFB_PQQE"/>
    <property type="match status" value="1"/>
</dbReference>
<dbReference type="InterPro" id="IPR040064">
    <property type="entry name" value="MoaA-like"/>
</dbReference>
<evidence type="ECO:0000256" key="9">
    <source>
        <dbReference type="ARBA" id="ARBA00023014"/>
    </source>
</evidence>
<keyword evidence="17" id="KW-1185">Reference proteome</keyword>
<dbReference type="AlphaFoldDB" id="A0AAQ3R9S9"/>
<dbReference type="GO" id="GO:0046872">
    <property type="term" value="F:metal ion binding"/>
    <property type="evidence" value="ECO:0007669"/>
    <property type="project" value="UniProtKB-KW"/>
</dbReference>
<evidence type="ECO:0000256" key="2">
    <source>
        <dbReference type="ARBA" id="ARBA00005046"/>
    </source>
</evidence>
<keyword evidence="4" id="KW-0004">4Fe-4S</keyword>
<dbReference type="InterPro" id="IPR000385">
    <property type="entry name" value="MoaA_NifB_PqqE_Fe-S-bd_CS"/>
</dbReference>
<dbReference type="EC" id="4.1.99.22" evidence="3"/>
<dbReference type="GO" id="GO:0006777">
    <property type="term" value="P:Mo-molybdopterin cofactor biosynthetic process"/>
    <property type="evidence" value="ECO:0007669"/>
    <property type="project" value="UniProtKB-KW"/>
</dbReference>
<dbReference type="InterPro" id="IPR010505">
    <property type="entry name" value="MoaA_twitch"/>
</dbReference>
<evidence type="ECO:0000256" key="11">
    <source>
        <dbReference type="ARBA" id="ARBA00023134"/>
    </source>
</evidence>
<comment type="cofactor">
    <cofactor evidence="1">
        <name>[4Fe-4S] cluster</name>
        <dbReference type="ChEBI" id="CHEBI:49883"/>
    </cofactor>
</comment>
<comment type="catalytic activity">
    <reaction evidence="14">
        <text>GTP + AH2 + S-adenosyl-L-methionine = (8S)-3',8-cyclo-7,8-dihydroguanosine 5'-triphosphate + 5'-deoxyadenosine + L-methionine + A + H(+)</text>
        <dbReference type="Rhea" id="RHEA:49576"/>
        <dbReference type="ChEBI" id="CHEBI:13193"/>
        <dbReference type="ChEBI" id="CHEBI:15378"/>
        <dbReference type="ChEBI" id="CHEBI:17319"/>
        <dbReference type="ChEBI" id="CHEBI:17499"/>
        <dbReference type="ChEBI" id="CHEBI:37565"/>
        <dbReference type="ChEBI" id="CHEBI:57844"/>
        <dbReference type="ChEBI" id="CHEBI:59789"/>
        <dbReference type="ChEBI" id="CHEBI:131766"/>
        <dbReference type="EC" id="4.1.99.22"/>
    </reaction>
</comment>
<dbReference type="GO" id="GO:0051539">
    <property type="term" value="F:4 iron, 4 sulfur cluster binding"/>
    <property type="evidence" value="ECO:0007669"/>
    <property type="project" value="UniProtKB-KW"/>
</dbReference>
<evidence type="ECO:0000256" key="3">
    <source>
        <dbReference type="ARBA" id="ARBA00012167"/>
    </source>
</evidence>
<dbReference type="InterPro" id="IPR007197">
    <property type="entry name" value="rSAM"/>
</dbReference>
<sequence length="442" mass="50134">MAAISTPRTLPRALQRAAWHWHISRRTGSRRIVTAAAVESNDLHATHRIPPENAATTGTLNRKEAVRNAKPFSDFLTDTFDRQHDYLRISVTERCNLRCLYCMPEEGIELSPKKELLTSAEIYYLSALFVNQGVNKIRLTGGEPTVRKDILSLMQKIGSLRKNGLKELALTTNGISLHRKLDAMVEAGLTGVNISLDTLDPFEFQLLTRRQGFDAVMKSINRVQEMNKLGAGIKLKINAVIMRGLNDHQVMPFVEMTKDQDVEVRFIEYMPFGGNKWSQNKMLPYSEMLDMIRERYPDFSRLRDAKNDTSKTWQVPGFKGRVGFITSMTHNFCGTCNRLRITSDGNLKVCLHGNAEVSLRDILRTHQNGEPLDEEAFENLRKIEIDRRQGSNQRTGAEEGWVDKERQLLDVIGAAVKRKKAKHAGMGELQNMKNRPMILIGG</sequence>
<dbReference type="InterPro" id="IPR050105">
    <property type="entry name" value="MoCo_biosynth_MoaA/MoaC"/>
</dbReference>
<dbReference type="GO" id="GO:0005525">
    <property type="term" value="F:GTP binding"/>
    <property type="evidence" value="ECO:0007669"/>
    <property type="project" value="UniProtKB-KW"/>
</dbReference>
<keyword evidence="13" id="KW-0456">Lyase</keyword>
<dbReference type="EMBL" id="CP138589">
    <property type="protein sequence ID" value="WPH03449.1"/>
    <property type="molecule type" value="Genomic_DNA"/>
</dbReference>